<feature type="domain" description="Roadblock/LAMTOR2" evidence="1">
    <location>
        <begin position="13"/>
        <end position="102"/>
    </location>
</feature>
<organism evidence="2 3">
    <name type="scientific">Arachnia rubra</name>
    <dbReference type="NCBI Taxonomy" id="1547448"/>
    <lineage>
        <taxon>Bacteria</taxon>
        <taxon>Bacillati</taxon>
        <taxon>Actinomycetota</taxon>
        <taxon>Actinomycetes</taxon>
        <taxon>Propionibacteriales</taxon>
        <taxon>Propionibacteriaceae</taxon>
        <taxon>Arachnia</taxon>
    </lineage>
</organism>
<dbReference type="PANTHER" id="PTHR36222:SF1">
    <property type="entry name" value="SERINE PROTEASE INHIBITOR RV3364C"/>
    <property type="match status" value="1"/>
</dbReference>
<keyword evidence="3" id="KW-1185">Reference proteome</keyword>
<dbReference type="Proteomes" id="UP000678513">
    <property type="component" value="Chromosome"/>
</dbReference>
<accession>A0ABX7Y638</accession>
<dbReference type="Gene3D" id="3.30.450.30">
    <property type="entry name" value="Dynein light chain 2a, cytoplasmic"/>
    <property type="match status" value="1"/>
</dbReference>
<protein>
    <submittedName>
        <fullName evidence="2">Roadblock/LC7 domain-containing protein</fullName>
    </submittedName>
</protein>
<gene>
    <name evidence="2" type="ORF">J5A65_00120</name>
</gene>
<evidence type="ECO:0000313" key="3">
    <source>
        <dbReference type="Proteomes" id="UP000678513"/>
    </source>
</evidence>
<name>A0ABX7Y638_9ACTN</name>
<dbReference type="PANTHER" id="PTHR36222">
    <property type="entry name" value="SERINE PROTEASE INHIBITOR RV3364C"/>
    <property type="match status" value="1"/>
</dbReference>
<dbReference type="RefSeq" id="WP_212323812.1">
    <property type="nucleotide sequence ID" value="NZ_AP024463.1"/>
</dbReference>
<dbReference type="SMART" id="SM00960">
    <property type="entry name" value="Robl_LC7"/>
    <property type="match status" value="1"/>
</dbReference>
<evidence type="ECO:0000313" key="2">
    <source>
        <dbReference type="EMBL" id="QUC08203.1"/>
    </source>
</evidence>
<dbReference type="EMBL" id="CP072384">
    <property type="protein sequence ID" value="QUC08203.1"/>
    <property type="molecule type" value="Genomic_DNA"/>
</dbReference>
<proteinExistence type="predicted"/>
<evidence type="ECO:0000259" key="1">
    <source>
        <dbReference type="SMART" id="SM00960"/>
    </source>
</evidence>
<reference evidence="2 3" key="1">
    <citation type="submission" date="2021-03" db="EMBL/GenBank/DDBJ databases">
        <title>Human Oral Microbial Genomes.</title>
        <authorList>
            <person name="Johnston C.D."/>
            <person name="Chen T."/>
            <person name="Dewhirst F.E."/>
        </authorList>
    </citation>
    <scope>NUCLEOTIDE SEQUENCE [LARGE SCALE GENOMIC DNA]</scope>
    <source>
        <strain evidence="2 3">DSMZ 100122</strain>
    </source>
</reference>
<dbReference type="InterPro" id="IPR053141">
    <property type="entry name" value="Mycobact_SerProt_Inhib_Rv3364c"/>
</dbReference>
<dbReference type="SUPFAM" id="SSF103196">
    <property type="entry name" value="Roadblock/LC7 domain"/>
    <property type="match status" value="1"/>
</dbReference>
<dbReference type="InterPro" id="IPR004942">
    <property type="entry name" value="Roadblock/LAMTOR2_dom"/>
</dbReference>
<dbReference type="Pfam" id="PF03259">
    <property type="entry name" value="Robl_LC7"/>
    <property type="match status" value="1"/>
</dbReference>
<sequence length="129" mass="13699">MDGKYGSSKHGDLQLVLSSIRRAIPELHGVMIASQDGLAIAHDFPEADAERVAAMAATALGLGKRITERTNMGELAESVIRGREGYLVVYGAGDDAVLVMKGPIDANLGLMRVEARVAAVEIKQLLTRA</sequence>